<keyword evidence="3" id="KW-1185">Reference proteome</keyword>
<dbReference type="RefSeq" id="WP_236118148.1">
    <property type="nucleotide sequence ID" value="NZ_JAKGSI010000002.1"/>
</dbReference>
<evidence type="ECO:0000313" key="2">
    <source>
        <dbReference type="EMBL" id="MCF4006339.1"/>
    </source>
</evidence>
<dbReference type="AlphaFoldDB" id="A0A9X1QN27"/>
<gene>
    <name evidence="2" type="ORF">L1O03_03980</name>
</gene>
<protein>
    <submittedName>
        <fullName evidence="2">Uncharacterized protein</fullName>
    </submittedName>
</protein>
<dbReference type="Proteomes" id="UP001139336">
    <property type="component" value="Unassembled WGS sequence"/>
</dbReference>
<comment type="caution">
    <text evidence="2">The sequence shown here is derived from an EMBL/GenBank/DDBJ whole genome shotgun (WGS) entry which is preliminary data.</text>
</comment>
<feature type="region of interest" description="Disordered" evidence="1">
    <location>
        <begin position="35"/>
        <end position="54"/>
    </location>
</feature>
<evidence type="ECO:0000256" key="1">
    <source>
        <dbReference type="SAM" id="MobiDB-lite"/>
    </source>
</evidence>
<dbReference type="EMBL" id="JAKGSI010000002">
    <property type="protein sequence ID" value="MCF4006339.1"/>
    <property type="molecule type" value="Genomic_DNA"/>
</dbReference>
<accession>A0A9X1QN27</accession>
<organism evidence="2 3">
    <name type="scientific">Corynebacterium uropygiale</name>
    <dbReference type="NCBI Taxonomy" id="1775911"/>
    <lineage>
        <taxon>Bacteria</taxon>
        <taxon>Bacillati</taxon>
        <taxon>Actinomycetota</taxon>
        <taxon>Actinomycetes</taxon>
        <taxon>Mycobacteriales</taxon>
        <taxon>Corynebacteriaceae</taxon>
        <taxon>Corynebacterium</taxon>
    </lineage>
</organism>
<name>A0A9X1QN27_9CORY</name>
<sequence length="131" mass="14478">MPVIQFDCLVPDSHAATLGESFAAAVERLIAADKMSGGSARHTPSPTVPEGVEEQLRSTYETEHGREPEGMGLHRYDIEVEGLSGSVNQLTMVLARFLTPRAELPKDPVLLMREQDYELPATYPWTVSILR</sequence>
<proteinExistence type="predicted"/>
<evidence type="ECO:0000313" key="3">
    <source>
        <dbReference type="Proteomes" id="UP001139336"/>
    </source>
</evidence>
<reference evidence="2" key="1">
    <citation type="submission" date="2022-01" db="EMBL/GenBank/DDBJ databases">
        <title>Corynebacterium sp. nov isolated from isolated from the feces of the greater white-fronted geese (Anser albifrons) at Poyang Lake, PR China.</title>
        <authorList>
            <person name="Liu Q."/>
        </authorList>
    </citation>
    <scope>NUCLEOTIDE SEQUENCE</scope>
    <source>
        <strain evidence="2">JCM 32435</strain>
    </source>
</reference>